<keyword evidence="1" id="KW-0052">Apoplast</keyword>
<keyword evidence="1" id="KW-0964">Secreted</keyword>
<dbReference type="STRING" id="55188.A0A2H5QCU7"/>
<dbReference type="PANTHER" id="PTHR21495">
    <property type="entry name" value="NUCLEOPORIN-RELATED"/>
    <property type="match status" value="1"/>
</dbReference>
<dbReference type="InterPro" id="IPR004265">
    <property type="entry name" value="Dirigent"/>
</dbReference>
<dbReference type="GO" id="GO:0048046">
    <property type="term" value="C:apoplast"/>
    <property type="evidence" value="ECO:0007669"/>
    <property type="project" value="UniProtKB-SubCell"/>
</dbReference>
<comment type="similarity">
    <text evidence="1">Belongs to the plant dirigent protein family.</text>
</comment>
<keyword evidence="3" id="KW-1185">Reference proteome</keyword>
<evidence type="ECO:0000313" key="3">
    <source>
        <dbReference type="Proteomes" id="UP000236630"/>
    </source>
</evidence>
<sequence length="82" mass="8736">MADDSLIDTASPQSKLVSRALGLYSCICHLGNNKSTAHVRKMPIVGDTGVFLLISGYAIPQTHRADFKSGDAIVGCNVIVIY</sequence>
<name>A0A2H5QCU7_CITUN</name>
<comment type="subunit">
    <text evidence="1">Homodimer.</text>
</comment>
<evidence type="ECO:0000313" key="2">
    <source>
        <dbReference type="EMBL" id="GAY62401.1"/>
    </source>
</evidence>
<protein>
    <recommendedName>
        <fullName evidence="1">Dirigent protein</fullName>
    </recommendedName>
</protein>
<accession>A0A2H5QCU7</accession>
<proteinExistence type="inferred from homology"/>
<comment type="subcellular location">
    <subcellularLocation>
        <location evidence="1">Secreted</location>
        <location evidence="1">Extracellular space</location>
        <location evidence="1">Apoplast</location>
    </subcellularLocation>
</comment>
<dbReference type="EMBL" id="BDQV01000304">
    <property type="protein sequence ID" value="GAY62401.1"/>
    <property type="molecule type" value="Genomic_DNA"/>
</dbReference>
<evidence type="ECO:0000256" key="1">
    <source>
        <dbReference type="RuleBase" id="RU363099"/>
    </source>
</evidence>
<organism evidence="2 3">
    <name type="scientific">Citrus unshiu</name>
    <name type="common">Satsuma mandarin</name>
    <name type="synonym">Citrus nobilis var. unshiu</name>
    <dbReference type="NCBI Taxonomy" id="55188"/>
    <lineage>
        <taxon>Eukaryota</taxon>
        <taxon>Viridiplantae</taxon>
        <taxon>Streptophyta</taxon>
        <taxon>Embryophyta</taxon>
        <taxon>Tracheophyta</taxon>
        <taxon>Spermatophyta</taxon>
        <taxon>Magnoliopsida</taxon>
        <taxon>eudicotyledons</taxon>
        <taxon>Gunneridae</taxon>
        <taxon>Pentapetalae</taxon>
        <taxon>rosids</taxon>
        <taxon>malvids</taxon>
        <taxon>Sapindales</taxon>
        <taxon>Rutaceae</taxon>
        <taxon>Aurantioideae</taxon>
        <taxon>Citrus</taxon>
    </lineage>
</organism>
<reference evidence="2 3" key="1">
    <citation type="journal article" date="2017" name="Front. Genet.">
        <title>Draft sequencing of the heterozygous diploid genome of Satsuma (Citrus unshiu Marc.) using a hybrid assembly approach.</title>
        <authorList>
            <person name="Shimizu T."/>
            <person name="Tanizawa Y."/>
            <person name="Mochizuki T."/>
            <person name="Nagasaki H."/>
            <person name="Yoshioka T."/>
            <person name="Toyoda A."/>
            <person name="Fujiyama A."/>
            <person name="Kaminuma E."/>
            <person name="Nakamura Y."/>
        </authorList>
    </citation>
    <scope>NUCLEOTIDE SEQUENCE [LARGE SCALE GENOMIC DNA]</scope>
    <source>
        <strain evidence="3">cv. Miyagawa wase</strain>
    </source>
</reference>
<dbReference type="Proteomes" id="UP000236630">
    <property type="component" value="Unassembled WGS sequence"/>
</dbReference>
<gene>
    <name evidence="2" type="ORF">CUMW_217470</name>
</gene>
<comment type="caution">
    <text evidence="2">The sequence shown here is derived from an EMBL/GenBank/DDBJ whole genome shotgun (WGS) entry which is preliminary data.</text>
</comment>
<dbReference type="AlphaFoldDB" id="A0A2H5QCU7"/>
<dbReference type="Pfam" id="PF03018">
    <property type="entry name" value="Dirigent"/>
    <property type="match status" value="1"/>
</dbReference>
<comment type="function">
    <text evidence="1">Dirigent proteins impart stereoselectivity on the phenoxy radical-coupling reaction, yielding optically active lignans from two molecules of coniferyl alcohol in the biosynthesis of lignans, flavonolignans, and alkaloids and thus plays a central role in plant secondary metabolism.</text>
</comment>